<comment type="caution">
    <text evidence="2">The sequence shown here is derived from an EMBL/GenBank/DDBJ whole genome shotgun (WGS) entry which is preliminary data.</text>
</comment>
<dbReference type="EMBL" id="JABFAI010000410">
    <property type="protein sequence ID" value="KAF4944719.1"/>
    <property type="molecule type" value="Genomic_DNA"/>
</dbReference>
<reference evidence="2" key="1">
    <citation type="journal article" date="2020" name="BMC Genomics">
        <title>Correction to: Identification and distribution of gene clusters required for synthesis of sphingolipid metabolism inhibitors in diverse species of the filamentous fungus Fusarium.</title>
        <authorList>
            <person name="Kim H.S."/>
            <person name="Lohmar J.M."/>
            <person name="Busman M."/>
            <person name="Brown D.W."/>
            <person name="Naumann T.A."/>
            <person name="Divon H.H."/>
            <person name="Lysoe E."/>
            <person name="Uhlig S."/>
            <person name="Proctor R.H."/>
        </authorList>
    </citation>
    <scope>NUCLEOTIDE SEQUENCE</scope>
    <source>
        <strain evidence="2">NRRL 45417</strain>
    </source>
</reference>
<dbReference type="AlphaFoldDB" id="A0A8H4WP49"/>
<name>A0A8H4WP49_9HYPO</name>
<keyword evidence="3" id="KW-1185">Reference proteome</keyword>
<gene>
    <name evidence="2" type="ORF">FGADI_12494</name>
</gene>
<accession>A0A8H4WP49</accession>
<protein>
    <submittedName>
        <fullName evidence="2">Uncharacterized protein</fullName>
    </submittedName>
</protein>
<evidence type="ECO:0000313" key="3">
    <source>
        <dbReference type="Proteomes" id="UP000604273"/>
    </source>
</evidence>
<evidence type="ECO:0000256" key="1">
    <source>
        <dbReference type="SAM" id="MobiDB-lite"/>
    </source>
</evidence>
<sequence>MAINLLSDTATSLGSIILCFSTMPILSDEEVRALVAQVKKQQTEIDVLKRLFGRLIMEAGLSEDHYIGIDGQMVSIPMEQPDKGHAMKAHYTAGLLNMMGNEDHVNSGFLAEGDALFNSERPAFLLPEDFFELFGAGARKIGNNITPPPAQTGNSAGDSQASDLVSNNEDSGSSNDKTNAATEATKPSNIN</sequence>
<dbReference type="Proteomes" id="UP000604273">
    <property type="component" value="Unassembled WGS sequence"/>
</dbReference>
<evidence type="ECO:0000313" key="2">
    <source>
        <dbReference type="EMBL" id="KAF4944719.1"/>
    </source>
</evidence>
<feature type="compositionally biased region" description="Polar residues" evidence="1">
    <location>
        <begin position="151"/>
        <end position="191"/>
    </location>
</feature>
<reference evidence="2" key="2">
    <citation type="submission" date="2020-05" db="EMBL/GenBank/DDBJ databases">
        <authorList>
            <person name="Kim H.-S."/>
            <person name="Proctor R.H."/>
            <person name="Brown D.W."/>
        </authorList>
    </citation>
    <scope>NUCLEOTIDE SEQUENCE</scope>
    <source>
        <strain evidence="2">NRRL 45417</strain>
    </source>
</reference>
<feature type="region of interest" description="Disordered" evidence="1">
    <location>
        <begin position="142"/>
        <end position="191"/>
    </location>
</feature>
<proteinExistence type="predicted"/>
<organism evidence="2 3">
    <name type="scientific">Fusarium gaditjirri</name>
    <dbReference type="NCBI Taxonomy" id="282569"/>
    <lineage>
        <taxon>Eukaryota</taxon>
        <taxon>Fungi</taxon>
        <taxon>Dikarya</taxon>
        <taxon>Ascomycota</taxon>
        <taxon>Pezizomycotina</taxon>
        <taxon>Sordariomycetes</taxon>
        <taxon>Hypocreomycetidae</taxon>
        <taxon>Hypocreales</taxon>
        <taxon>Nectriaceae</taxon>
        <taxon>Fusarium</taxon>
        <taxon>Fusarium nisikadoi species complex</taxon>
    </lineage>
</organism>